<dbReference type="EMBL" id="JACHEK010000009">
    <property type="protein sequence ID" value="MBB6146138.1"/>
    <property type="molecule type" value="Genomic_DNA"/>
</dbReference>
<protein>
    <recommendedName>
        <fullName evidence="3">2-oxo-4-hydroxy-4-carboxy-5-ureidoimidazoline decarboxylase</fullName>
        <ecNumber evidence="3">4.1.1.97</ecNumber>
    </recommendedName>
</protein>
<evidence type="ECO:0000256" key="4">
    <source>
        <dbReference type="ARBA" id="ARBA00022631"/>
    </source>
</evidence>
<dbReference type="RefSeq" id="WP_050058386.1">
    <property type="nucleotide sequence ID" value="NZ_JACHEK010000009.1"/>
</dbReference>
<dbReference type="NCBIfam" id="NF010372">
    <property type="entry name" value="PRK13798.1"/>
    <property type="match status" value="1"/>
</dbReference>
<organism evidence="9 10">
    <name type="scientific">Silvibacterium bohemicum</name>
    <dbReference type="NCBI Taxonomy" id="1577686"/>
    <lineage>
        <taxon>Bacteria</taxon>
        <taxon>Pseudomonadati</taxon>
        <taxon>Acidobacteriota</taxon>
        <taxon>Terriglobia</taxon>
        <taxon>Terriglobales</taxon>
        <taxon>Acidobacteriaceae</taxon>
        <taxon>Silvibacterium</taxon>
    </lineage>
</organism>
<evidence type="ECO:0000256" key="5">
    <source>
        <dbReference type="ARBA" id="ARBA00022793"/>
    </source>
</evidence>
<keyword evidence="4" id="KW-0659">Purine metabolism</keyword>
<dbReference type="InterPro" id="IPR036778">
    <property type="entry name" value="OHCU_decarboxylase_sf"/>
</dbReference>
<evidence type="ECO:0000256" key="2">
    <source>
        <dbReference type="ARBA" id="ARBA00004754"/>
    </source>
</evidence>
<evidence type="ECO:0000256" key="1">
    <source>
        <dbReference type="ARBA" id="ARBA00001163"/>
    </source>
</evidence>
<dbReference type="InterPro" id="IPR017595">
    <property type="entry name" value="OHCU_decarboxylase-2"/>
</dbReference>
<evidence type="ECO:0000256" key="6">
    <source>
        <dbReference type="ARBA" id="ARBA00023239"/>
    </source>
</evidence>
<dbReference type="GO" id="GO:0006144">
    <property type="term" value="P:purine nucleobase metabolic process"/>
    <property type="evidence" value="ECO:0007669"/>
    <property type="project" value="UniProtKB-KW"/>
</dbReference>
<dbReference type="InterPro" id="IPR018020">
    <property type="entry name" value="OHCU_decarboxylase"/>
</dbReference>
<evidence type="ECO:0000259" key="8">
    <source>
        <dbReference type="Pfam" id="PF09349"/>
    </source>
</evidence>
<feature type="region of interest" description="Disordered" evidence="7">
    <location>
        <begin position="67"/>
        <end position="99"/>
    </location>
</feature>
<comment type="pathway">
    <text evidence="2">Purine metabolism; urate degradation; (S)-allantoin from urate: step 3/3.</text>
</comment>
<reference evidence="9 10" key="1">
    <citation type="submission" date="2020-08" db="EMBL/GenBank/DDBJ databases">
        <title>Genomic Encyclopedia of Type Strains, Phase IV (KMG-IV): sequencing the most valuable type-strain genomes for metagenomic binning, comparative biology and taxonomic classification.</title>
        <authorList>
            <person name="Goeker M."/>
        </authorList>
    </citation>
    <scope>NUCLEOTIDE SEQUENCE [LARGE SCALE GENOMIC DNA]</scope>
    <source>
        <strain evidence="9 10">DSM 103733</strain>
    </source>
</reference>
<dbReference type="SUPFAM" id="SSF158694">
    <property type="entry name" value="UraD-Like"/>
    <property type="match status" value="1"/>
</dbReference>
<dbReference type="OrthoDB" id="9787041at2"/>
<feature type="compositionally biased region" description="Polar residues" evidence="7">
    <location>
        <begin position="77"/>
        <end position="89"/>
    </location>
</feature>
<dbReference type="EC" id="4.1.1.97" evidence="3"/>
<keyword evidence="10" id="KW-1185">Reference proteome</keyword>
<dbReference type="PANTHER" id="PTHR43466:SF1">
    <property type="entry name" value="2-OXO-4-HYDROXY-4-CARBOXY-5-UREIDOIMIDAZOLINE DECARBOXYLASE-RELATED"/>
    <property type="match status" value="1"/>
</dbReference>
<keyword evidence="6 9" id="KW-0456">Lyase</keyword>
<dbReference type="AlphaFoldDB" id="A0A841K6C8"/>
<feature type="domain" description="Oxo-4-hydroxy-4-carboxy-5-ureidoimidazoline decarboxylase" evidence="8">
    <location>
        <begin position="10"/>
        <end position="165"/>
    </location>
</feature>
<comment type="caution">
    <text evidence="9">The sequence shown here is derived from an EMBL/GenBank/DDBJ whole genome shotgun (WGS) entry which is preliminary data.</text>
</comment>
<keyword evidence="5" id="KW-0210">Decarboxylase</keyword>
<dbReference type="NCBIfam" id="TIGR03180">
    <property type="entry name" value="UraD_2"/>
    <property type="match status" value="1"/>
</dbReference>
<dbReference type="GO" id="GO:0051997">
    <property type="term" value="F:2-oxo-4-hydroxy-4-carboxy-5-ureidoimidazoline decarboxylase activity"/>
    <property type="evidence" value="ECO:0007669"/>
    <property type="project" value="UniProtKB-EC"/>
</dbReference>
<accession>A0A841K6C8</accession>
<dbReference type="GO" id="GO:0019628">
    <property type="term" value="P:urate catabolic process"/>
    <property type="evidence" value="ECO:0007669"/>
    <property type="project" value="TreeGrafter"/>
</dbReference>
<proteinExistence type="predicted"/>
<evidence type="ECO:0000313" key="10">
    <source>
        <dbReference type="Proteomes" id="UP000538666"/>
    </source>
</evidence>
<name>A0A841K6C8_9BACT</name>
<comment type="catalytic activity">
    <reaction evidence="1">
        <text>5-hydroxy-2-oxo-4-ureido-2,5-dihydro-1H-imidazole-5-carboxylate + H(+) = (S)-allantoin + CO2</text>
        <dbReference type="Rhea" id="RHEA:26301"/>
        <dbReference type="ChEBI" id="CHEBI:15378"/>
        <dbReference type="ChEBI" id="CHEBI:15678"/>
        <dbReference type="ChEBI" id="CHEBI:16526"/>
        <dbReference type="ChEBI" id="CHEBI:58639"/>
        <dbReference type="EC" id="4.1.1.97"/>
    </reaction>
</comment>
<evidence type="ECO:0000256" key="7">
    <source>
        <dbReference type="SAM" id="MobiDB-lite"/>
    </source>
</evidence>
<dbReference type="Proteomes" id="UP000538666">
    <property type="component" value="Unassembled WGS sequence"/>
</dbReference>
<evidence type="ECO:0000256" key="3">
    <source>
        <dbReference type="ARBA" id="ARBA00012257"/>
    </source>
</evidence>
<gene>
    <name evidence="9" type="ORF">HNQ77_004110</name>
</gene>
<evidence type="ECO:0000313" key="9">
    <source>
        <dbReference type="EMBL" id="MBB6146138.1"/>
    </source>
</evidence>
<dbReference type="PANTHER" id="PTHR43466">
    <property type="entry name" value="2-OXO-4-HYDROXY-4-CARBOXY-5-UREIDOIMIDAZOLINE DECARBOXYLASE-RELATED"/>
    <property type="match status" value="1"/>
</dbReference>
<sequence>MNPTLQRWNEFDVTTAESEILPCCGSRAWAQELAALRPFSEPEDLLQTSEDVWSRLDVADWDEAFASHPRIGERKSSQATTAPSAQFSSEEQRSAAGASADIQEQLKRANAAYEARFGRIYIVCASGKSAEEMLAILLQRLENDGVAELREAAEQQRQITQLRLRKWLQI</sequence>
<dbReference type="Gene3D" id="1.10.3330.10">
    <property type="entry name" value="Oxo-4-hydroxy-4-carboxy-5-ureidoimidazoline decarboxylase"/>
    <property type="match status" value="1"/>
</dbReference>
<dbReference type="Pfam" id="PF09349">
    <property type="entry name" value="OHCU_decarbox"/>
    <property type="match status" value="1"/>
</dbReference>